<dbReference type="EC" id="2.7.13.3" evidence="2"/>
<protein>
    <recommendedName>
        <fullName evidence="2">histidine kinase</fullName>
        <ecNumber evidence="2">2.7.13.3</ecNumber>
    </recommendedName>
</protein>
<dbReference type="Pfam" id="PF02518">
    <property type="entry name" value="HATPase_c"/>
    <property type="match status" value="1"/>
</dbReference>
<evidence type="ECO:0000313" key="11">
    <source>
        <dbReference type="EMBL" id="MDY7227324.1"/>
    </source>
</evidence>
<keyword evidence="6 11" id="KW-0067">ATP-binding</keyword>
<comment type="caution">
    <text evidence="11">The sequence shown here is derived from an EMBL/GenBank/DDBJ whole genome shotgun (WGS) entry which is preliminary data.</text>
</comment>
<keyword evidence="3" id="KW-0808">Transferase</keyword>
<keyword evidence="8" id="KW-0812">Transmembrane</keyword>
<keyword evidence="4" id="KW-0547">Nucleotide-binding</keyword>
<dbReference type="InterPro" id="IPR000700">
    <property type="entry name" value="PAS-assoc_C"/>
</dbReference>
<dbReference type="Pfam" id="PF08448">
    <property type="entry name" value="PAS_4"/>
    <property type="match status" value="1"/>
</dbReference>
<gene>
    <name evidence="11" type="ORF">SYV04_13010</name>
</gene>
<dbReference type="PANTHER" id="PTHR43065:SF46">
    <property type="entry name" value="C4-DICARBOXYLATE TRANSPORT SENSOR PROTEIN DCTB"/>
    <property type="match status" value="1"/>
</dbReference>
<dbReference type="GO" id="GO:0005524">
    <property type="term" value="F:ATP binding"/>
    <property type="evidence" value="ECO:0007669"/>
    <property type="project" value="UniProtKB-KW"/>
</dbReference>
<dbReference type="InterPro" id="IPR003594">
    <property type="entry name" value="HATPase_dom"/>
</dbReference>
<reference evidence="11 12" key="1">
    <citation type="submission" date="2023-12" db="EMBL/GenBank/DDBJ databases">
        <title>the genome sequence of Hyalangium sp. s54d21.</title>
        <authorList>
            <person name="Zhang X."/>
        </authorList>
    </citation>
    <scope>NUCLEOTIDE SEQUENCE [LARGE SCALE GENOMIC DNA]</scope>
    <source>
        <strain evidence="12">s54d21</strain>
    </source>
</reference>
<dbReference type="InterPro" id="IPR035965">
    <property type="entry name" value="PAS-like_dom_sf"/>
</dbReference>
<feature type="domain" description="PAC" evidence="10">
    <location>
        <begin position="296"/>
        <end position="352"/>
    </location>
</feature>
<evidence type="ECO:0000259" key="9">
    <source>
        <dbReference type="PROSITE" id="PS50109"/>
    </source>
</evidence>
<dbReference type="Gene3D" id="3.30.565.10">
    <property type="entry name" value="Histidine kinase-like ATPase, C-terminal domain"/>
    <property type="match status" value="1"/>
</dbReference>
<dbReference type="InterPro" id="IPR013656">
    <property type="entry name" value="PAS_4"/>
</dbReference>
<keyword evidence="5" id="KW-0418">Kinase</keyword>
<evidence type="ECO:0000256" key="1">
    <source>
        <dbReference type="ARBA" id="ARBA00000085"/>
    </source>
</evidence>
<accession>A0ABU5H351</accession>
<evidence type="ECO:0000259" key="10">
    <source>
        <dbReference type="PROSITE" id="PS50113"/>
    </source>
</evidence>
<evidence type="ECO:0000256" key="8">
    <source>
        <dbReference type="SAM" id="Phobius"/>
    </source>
</evidence>
<dbReference type="InterPro" id="IPR005467">
    <property type="entry name" value="His_kinase_dom"/>
</dbReference>
<dbReference type="SUPFAM" id="SSF55874">
    <property type="entry name" value="ATPase domain of HSP90 chaperone/DNA topoisomerase II/histidine kinase"/>
    <property type="match status" value="1"/>
</dbReference>
<dbReference type="NCBIfam" id="TIGR00229">
    <property type="entry name" value="sensory_box"/>
    <property type="match status" value="1"/>
</dbReference>
<keyword evidence="7" id="KW-0902">Two-component regulatory system</keyword>
<proteinExistence type="predicted"/>
<dbReference type="EMBL" id="JAXIVS010000004">
    <property type="protein sequence ID" value="MDY7227324.1"/>
    <property type="molecule type" value="Genomic_DNA"/>
</dbReference>
<evidence type="ECO:0000256" key="6">
    <source>
        <dbReference type="ARBA" id="ARBA00022840"/>
    </source>
</evidence>
<feature type="transmembrane region" description="Helical" evidence="8">
    <location>
        <begin position="102"/>
        <end position="123"/>
    </location>
</feature>
<sequence>MASTSFDNTIPAPVLSQGGASRRLHPWALARLNGLLSEDLRRGSPSELVRYQVLAGSNCLLLLLALLGVVAFPSLTLRLVVGALFLSYGSALVMLRRAKSHMLPAIVLCMTSIVGGGTLLFILRDSAPYFGTHAGLMLQPALAVYLLGARRGLFVALAWACVALIFPVYYTQLGAGSRSLPDELLLPLYVCASFSFVISWGLGSLHSSALTEAQCTLDQTMKELRDSEGQLLSVFESTDDLVFAVDTRGGLITANAAAKHAYFVRYGQLPMLGQPYFPESEPGLRETWTPRLARALAGERQRYEEEYELDGARLTFDISVNPVRGTEGRITGVTVFARNITARKQAELRLGEVYRTLVDVSRQAGMAEIATGVLHNVGNTLNSVNVSTTLVIDRLRQSRIAGLAKISSMLRGRSTDLSAFLTQDPQGKLLPEYISTLAEHLHHERDVLLKEMKSLSDSVDHIKSIVSMQQKHARIAGALEEVSVPQLIDEALRLHAVSFERLGIRIERDYATLPPLLVDRHRLLQILVNLLSNARDALISSEAKDKSLRISVRRAPEGNALLLQVADNGIGIAPENVKHMFTQGFTTKKKGHGFGLHTSSLAALEMRGRLSCHSPGPGQGATFTLELPPVGVKAAVQAMES</sequence>
<dbReference type="PANTHER" id="PTHR43065">
    <property type="entry name" value="SENSOR HISTIDINE KINASE"/>
    <property type="match status" value="1"/>
</dbReference>
<evidence type="ECO:0000256" key="5">
    <source>
        <dbReference type="ARBA" id="ARBA00022777"/>
    </source>
</evidence>
<dbReference type="PROSITE" id="PS50109">
    <property type="entry name" value="HIS_KIN"/>
    <property type="match status" value="1"/>
</dbReference>
<keyword evidence="12" id="KW-1185">Reference proteome</keyword>
<dbReference type="SUPFAM" id="SSF55785">
    <property type="entry name" value="PYP-like sensor domain (PAS domain)"/>
    <property type="match status" value="1"/>
</dbReference>
<evidence type="ECO:0000256" key="2">
    <source>
        <dbReference type="ARBA" id="ARBA00012438"/>
    </source>
</evidence>
<feature type="transmembrane region" description="Helical" evidence="8">
    <location>
        <begin position="51"/>
        <end position="71"/>
    </location>
</feature>
<name>A0ABU5H351_9BACT</name>
<feature type="transmembrane region" description="Helical" evidence="8">
    <location>
        <begin position="154"/>
        <end position="172"/>
    </location>
</feature>
<keyword evidence="8" id="KW-0472">Membrane</keyword>
<organism evidence="11 12">
    <name type="scientific">Hyalangium rubrum</name>
    <dbReference type="NCBI Taxonomy" id="3103134"/>
    <lineage>
        <taxon>Bacteria</taxon>
        <taxon>Pseudomonadati</taxon>
        <taxon>Myxococcota</taxon>
        <taxon>Myxococcia</taxon>
        <taxon>Myxococcales</taxon>
        <taxon>Cystobacterineae</taxon>
        <taxon>Archangiaceae</taxon>
        <taxon>Hyalangium</taxon>
    </lineage>
</organism>
<comment type="catalytic activity">
    <reaction evidence="1">
        <text>ATP + protein L-histidine = ADP + protein N-phospho-L-histidine.</text>
        <dbReference type="EC" id="2.7.13.3"/>
    </reaction>
</comment>
<evidence type="ECO:0000256" key="4">
    <source>
        <dbReference type="ARBA" id="ARBA00022741"/>
    </source>
</evidence>
<dbReference type="Proteomes" id="UP001291309">
    <property type="component" value="Unassembled WGS sequence"/>
</dbReference>
<evidence type="ECO:0000256" key="3">
    <source>
        <dbReference type="ARBA" id="ARBA00022679"/>
    </source>
</evidence>
<evidence type="ECO:0000256" key="7">
    <source>
        <dbReference type="ARBA" id="ARBA00023012"/>
    </source>
</evidence>
<dbReference type="InterPro" id="IPR036890">
    <property type="entry name" value="HATPase_C_sf"/>
</dbReference>
<feature type="domain" description="Histidine kinase" evidence="9">
    <location>
        <begin position="446"/>
        <end position="631"/>
    </location>
</feature>
<dbReference type="RefSeq" id="WP_321546051.1">
    <property type="nucleotide sequence ID" value="NZ_JAXIVS010000004.1"/>
</dbReference>
<dbReference type="PRINTS" id="PR00344">
    <property type="entry name" value="BCTRLSENSOR"/>
</dbReference>
<dbReference type="SMART" id="SM00387">
    <property type="entry name" value="HATPase_c"/>
    <property type="match status" value="1"/>
</dbReference>
<dbReference type="PROSITE" id="PS50113">
    <property type="entry name" value="PAC"/>
    <property type="match status" value="1"/>
</dbReference>
<evidence type="ECO:0000313" key="12">
    <source>
        <dbReference type="Proteomes" id="UP001291309"/>
    </source>
</evidence>
<keyword evidence="8" id="KW-1133">Transmembrane helix</keyword>
<dbReference type="InterPro" id="IPR004358">
    <property type="entry name" value="Sig_transdc_His_kin-like_C"/>
</dbReference>
<dbReference type="InterPro" id="IPR000014">
    <property type="entry name" value="PAS"/>
</dbReference>
<dbReference type="Gene3D" id="3.30.450.20">
    <property type="entry name" value="PAS domain"/>
    <property type="match status" value="1"/>
</dbReference>